<dbReference type="Proteomes" id="UP001596306">
    <property type="component" value="Unassembled WGS sequence"/>
</dbReference>
<evidence type="ECO:0000256" key="1">
    <source>
        <dbReference type="ARBA" id="ARBA00022679"/>
    </source>
</evidence>
<organism evidence="4 5">
    <name type="scientific">Luethyella okanaganae</name>
    <dbReference type="NCBI Taxonomy" id="69372"/>
    <lineage>
        <taxon>Bacteria</taxon>
        <taxon>Bacillati</taxon>
        <taxon>Actinomycetota</taxon>
        <taxon>Actinomycetes</taxon>
        <taxon>Micrococcales</taxon>
        <taxon>Microbacteriaceae</taxon>
        <taxon>Luethyella</taxon>
    </lineage>
</organism>
<evidence type="ECO:0000256" key="2">
    <source>
        <dbReference type="ARBA" id="ARBA00023315"/>
    </source>
</evidence>
<feature type="domain" description="N-acetyltransferase" evidence="3">
    <location>
        <begin position="3"/>
        <end position="150"/>
    </location>
</feature>
<proteinExistence type="predicted"/>
<dbReference type="PANTHER" id="PTHR43877:SF2">
    <property type="entry name" value="AMINOALKYLPHOSPHONATE N-ACETYLTRANSFERASE-RELATED"/>
    <property type="match status" value="1"/>
</dbReference>
<evidence type="ECO:0000259" key="3">
    <source>
        <dbReference type="PROSITE" id="PS51186"/>
    </source>
</evidence>
<dbReference type="RefSeq" id="WP_386728452.1">
    <property type="nucleotide sequence ID" value="NZ_JBHSTP010000001.1"/>
</dbReference>
<dbReference type="SUPFAM" id="SSF55729">
    <property type="entry name" value="Acyl-CoA N-acyltransferases (Nat)"/>
    <property type="match status" value="1"/>
</dbReference>
<reference evidence="5" key="1">
    <citation type="journal article" date="2019" name="Int. J. Syst. Evol. Microbiol.">
        <title>The Global Catalogue of Microorganisms (GCM) 10K type strain sequencing project: providing services to taxonomists for standard genome sequencing and annotation.</title>
        <authorList>
            <consortium name="The Broad Institute Genomics Platform"/>
            <consortium name="The Broad Institute Genome Sequencing Center for Infectious Disease"/>
            <person name="Wu L."/>
            <person name="Ma J."/>
        </authorList>
    </citation>
    <scope>NUCLEOTIDE SEQUENCE [LARGE SCALE GENOMIC DNA]</scope>
    <source>
        <strain evidence="5">CCUG 43304</strain>
    </source>
</reference>
<dbReference type="Gene3D" id="3.40.630.30">
    <property type="match status" value="1"/>
</dbReference>
<dbReference type="PROSITE" id="PS51186">
    <property type="entry name" value="GNAT"/>
    <property type="match status" value="1"/>
</dbReference>
<keyword evidence="2 4" id="KW-0012">Acyltransferase</keyword>
<gene>
    <name evidence="4" type="ORF">ACFQB0_05255</name>
</gene>
<dbReference type="EMBL" id="JBHSTP010000001">
    <property type="protein sequence ID" value="MFC6355512.1"/>
    <property type="molecule type" value="Genomic_DNA"/>
</dbReference>
<dbReference type="EC" id="2.3.-.-" evidence="4"/>
<dbReference type="CDD" id="cd04301">
    <property type="entry name" value="NAT_SF"/>
    <property type="match status" value="1"/>
</dbReference>
<evidence type="ECO:0000313" key="5">
    <source>
        <dbReference type="Proteomes" id="UP001596306"/>
    </source>
</evidence>
<comment type="caution">
    <text evidence="4">The sequence shown here is derived from an EMBL/GenBank/DDBJ whole genome shotgun (WGS) entry which is preliminary data.</text>
</comment>
<dbReference type="PANTHER" id="PTHR43877">
    <property type="entry name" value="AMINOALKYLPHOSPHONATE N-ACETYLTRANSFERASE-RELATED-RELATED"/>
    <property type="match status" value="1"/>
</dbReference>
<protein>
    <submittedName>
        <fullName evidence="4">GNAT family N-acetyltransferase</fullName>
        <ecNumber evidence="4">2.3.-.-</ecNumber>
    </submittedName>
</protein>
<evidence type="ECO:0000313" key="4">
    <source>
        <dbReference type="EMBL" id="MFC6355512.1"/>
    </source>
</evidence>
<dbReference type="GO" id="GO:0016746">
    <property type="term" value="F:acyltransferase activity"/>
    <property type="evidence" value="ECO:0007669"/>
    <property type="project" value="UniProtKB-KW"/>
</dbReference>
<dbReference type="Pfam" id="PF00583">
    <property type="entry name" value="Acetyltransf_1"/>
    <property type="match status" value="1"/>
</dbReference>
<dbReference type="InterPro" id="IPR016181">
    <property type="entry name" value="Acyl_CoA_acyltransferase"/>
</dbReference>
<accession>A0ABW1VDG9</accession>
<keyword evidence="5" id="KW-1185">Reference proteome</keyword>
<keyword evidence="1 4" id="KW-0808">Transferase</keyword>
<name>A0ABW1VDG9_9MICO</name>
<sequence length="150" mass="16998">MSIQVRPLKDGDFFPWLGLFEGYSEFYQSKLTDEKALRVWSWLMDKNQESSGIVAVDGEEFVGFAHLREFSRPLDASRGLFLDDLFVLPDARSQGVGATLIAFAKSLAVERGLSIVRWITAADNETAQRLYDKLATRTEWVTYDLDPRAA</sequence>
<dbReference type="InterPro" id="IPR050832">
    <property type="entry name" value="Bact_Acetyltransf"/>
</dbReference>
<dbReference type="InterPro" id="IPR000182">
    <property type="entry name" value="GNAT_dom"/>
</dbReference>